<proteinExistence type="predicted"/>
<dbReference type="EMBL" id="PGFB01000006">
    <property type="protein sequence ID" value="PJJ55294.1"/>
    <property type="molecule type" value="Genomic_DNA"/>
</dbReference>
<feature type="transmembrane region" description="Helical" evidence="1">
    <location>
        <begin position="13"/>
        <end position="33"/>
    </location>
</feature>
<keyword evidence="1" id="KW-1133">Transmembrane helix</keyword>
<evidence type="ECO:0000256" key="1">
    <source>
        <dbReference type="SAM" id="Phobius"/>
    </source>
</evidence>
<accession>A0A2M9BBI9</accession>
<name>A0A2M9BBI9_9MICO</name>
<protein>
    <submittedName>
        <fullName evidence="2">Uncharacterized protein</fullName>
    </submittedName>
</protein>
<evidence type="ECO:0000313" key="2">
    <source>
        <dbReference type="EMBL" id="PJJ55294.1"/>
    </source>
</evidence>
<dbReference type="Proteomes" id="UP000230161">
    <property type="component" value="Unassembled WGS sequence"/>
</dbReference>
<keyword evidence="1" id="KW-0472">Membrane</keyword>
<keyword evidence="1" id="KW-0812">Transmembrane</keyword>
<reference evidence="2 3" key="1">
    <citation type="submission" date="2017-11" db="EMBL/GenBank/DDBJ databases">
        <title>Genomic Encyclopedia of Archaeal and Bacterial Type Strains, Phase II (KMG-II): From Individual Species to Whole Genera.</title>
        <authorList>
            <person name="Goeker M."/>
        </authorList>
    </citation>
    <scope>NUCLEOTIDE SEQUENCE [LARGE SCALE GENOMIC DNA]</scope>
    <source>
        <strain evidence="2 3">DSM 25625</strain>
    </source>
</reference>
<gene>
    <name evidence="2" type="ORF">CLV54_3184</name>
</gene>
<evidence type="ECO:0000313" key="3">
    <source>
        <dbReference type="Proteomes" id="UP000230161"/>
    </source>
</evidence>
<keyword evidence="3" id="KW-1185">Reference proteome</keyword>
<comment type="caution">
    <text evidence="2">The sequence shown here is derived from an EMBL/GenBank/DDBJ whole genome shotgun (WGS) entry which is preliminary data.</text>
</comment>
<sequence length="36" mass="3864">MGLLQMEILVLDIVYVLGVVVLVALVALIARGVEKL</sequence>
<organism evidence="2 3">
    <name type="scientific">Compostimonas suwonensis</name>
    <dbReference type="NCBI Taxonomy" id="1048394"/>
    <lineage>
        <taxon>Bacteria</taxon>
        <taxon>Bacillati</taxon>
        <taxon>Actinomycetota</taxon>
        <taxon>Actinomycetes</taxon>
        <taxon>Micrococcales</taxon>
        <taxon>Microbacteriaceae</taxon>
        <taxon>Compostimonas</taxon>
    </lineage>
</organism>
<dbReference type="AlphaFoldDB" id="A0A2M9BBI9"/>